<dbReference type="GO" id="GO:0006357">
    <property type="term" value="P:regulation of transcription by RNA polymerase II"/>
    <property type="evidence" value="ECO:0007669"/>
    <property type="project" value="TreeGrafter"/>
</dbReference>
<dbReference type="InterPro" id="IPR036465">
    <property type="entry name" value="vWFA_dom_sf"/>
</dbReference>
<dbReference type="GO" id="GO:0000439">
    <property type="term" value="C:transcription factor TFIIH core complex"/>
    <property type="evidence" value="ECO:0007669"/>
    <property type="project" value="InterPro"/>
</dbReference>
<evidence type="ECO:0000313" key="4">
    <source>
        <dbReference type="Proteomes" id="UP001488838"/>
    </source>
</evidence>
<keyword evidence="1" id="KW-1133">Transmembrane helix</keyword>
<sequence>MPGLASGGTWKAKGGACAGGQLPPAEPGCRPRKVLAAWALAYRIPLSASVTWSERPAPELAISEKHGQGSPLSVILVPGRVREILKEDESGSLKATIEDILFKAKRKRVFEHHGQVRLGMMRHLYVVVDGSRTMEDQDLKPNRLTCTLKIGIIITKGKRAEKLTELSVRPLLHMPGHTSREVLIIFSSLTTCDPSNIYDLIKCRAKYCELPVECKICGLTLVSAPHLARSYHHLFPLDAFQEISLEEYNGERSIFAQCAKTFSVWIVMFLFMTLSTVVLAVFIRSQLLQVFDSNM</sequence>
<evidence type="ECO:0000256" key="1">
    <source>
        <dbReference type="SAM" id="Phobius"/>
    </source>
</evidence>
<evidence type="ECO:0000313" key="3">
    <source>
        <dbReference type="EMBL" id="KAK7802533.1"/>
    </source>
</evidence>
<dbReference type="AlphaFoldDB" id="A0AAW0HIF6"/>
<dbReference type="GO" id="GO:0005675">
    <property type="term" value="C:transcription factor TFIIH holo complex"/>
    <property type="evidence" value="ECO:0007669"/>
    <property type="project" value="TreeGrafter"/>
</dbReference>
<dbReference type="NCBIfam" id="TIGR00622">
    <property type="entry name" value="ssl1"/>
    <property type="match status" value="1"/>
</dbReference>
<feature type="transmembrane region" description="Helical" evidence="1">
    <location>
        <begin position="262"/>
        <end position="283"/>
    </location>
</feature>
<dbReference type="Gene3D" id="3.40.50.410">
    <property type="entry name" value="von Willebrand factor, type A domain"/>
    <property type="match status" value="2"/>
</dbReference>
<keyword evidence="1" id="KW-0812">Transmembrane</keyword>
<dbReference type="PANTHER" id="PTHR12695">
    <property type="entry name" value="GENERAL TRANSCRIPTION FACTOR IIH SUBUNIT 2"/>
    <property type="match status" value="1"/>
</dbReference>
<keyword evidence="4" id="KW-1185">Reference proteome</keyword>
<dbReference type="EMBL" id="JBBHLL010000459">
    <property type="protein sequence ID" value="KAK7802533.1"/>
    <property type="molecule type" value="Genomic_DNA"/>
</dbReference>
<protein>
    <recommendedName>
        <fullName evidence="2">Ssl1-like domain-containing protein</fullName>
    </recommendedName>
</protein>
<dbReference type="GO" id="GO:0006289">
    <property type="term" value="P:nucleotide-excision repair"/>
    <property type="evidence" value="ECO:0007669"/>
    <property type="project" value="InterPro"/>
</dbReference>
<accession>A0AAW0HIF6</accession>
<dbReference type="Proteomes" id="UP001488838">
    <property type="component" value="Unassembled WGS sequence"/>
</dbReference>
<proteinExistence type="predicted"/>
<dbReference type="InterPro" id="IPR007198">
    <property type="entry name" value="Ssl1-like"/>
</dbReference>
<dbReference type="Pfam" id="PF04056">
    <property type="entry name" value="Ssl1"/>
    <property type="match status" value="1"/>
</dbReference>
<organism evidence="3 4">
    <name type="scientific">Myodes glareolus</name>
    <name type="common">Bank vole</name>
    <name type="synonym">Clethrionomys glareolus</name>
    <dbReference type="NCBI Taxonomy" id="447135"/>
    <lineage>
        <taxon>Eukaryota</taxon>
        <taxon>Metazoa</taxon>
        <taxon>Chordata</taxon>
        <taxon>Craniata</taxon>
        <taxon>Vertebrata</taxon>
        <taxon>Euteleostomi</taxon>
        <taxon>Mammalia</taxon>
        <taxon>Eutheria</taxon>
        <taxon>Euarchontoglires</taxon>
        <taxon>Glires</taxon>
        <taxon>Rodentia</taxon>
        <taxon>Myomorpha</taxon>
        <taxon>Muroidea</taxon>
        <taxon>Cricetidae</taxon>
        <taxon>Arvicolinae</taxon>
        <taxon>Myodes</taxon>
    </lineage>
</organism>
<dbReference type="GO" id="GO:0006351">
    <property type="term" value="P:DNA-templated transcription"/>
    <property type="evidence" value="ECO:0007669"/>
    <property type="project" value="InterPro"/>
</dbReference>
<feature type="domain" description="Ssl1-like" evidence="2">
    <location>
        <begin position="165"/>
        <end position="219"/>
    </location>
</feature>
<gene>
    <name evidence="3" type="ORF">U0070_027064</name>
</gene>
<dbReference type="PANTHER" id="PTHR12695:SF2">
    <property type="entry name" value="GENERAL TRANSCRIPTION FACTOR IIH SUBUNIT 2-RELATED"/>
    <property type="match status" value="1"/>
</dbReference>
<name>A0AAW0HIF6_MYOGA</name>
<dbReference type="InterPro" id="IPR012170">
    <property type="entry name" value="TFIIH_SSL1/p44"/>
</dbReference>
<reference evidence="3 4" key="1">
    <citation type="journal article" date="2023" name="bioRxiv">
        <title>Conserved and derived expression patterns and positive selection on dental genes reveal complex evolutionary context of ever-growing rodent molars.</title>
        <authorList>
            <person name="Calamari Z.T."/>
            <person name="Song A."/>
            <person name="Cohen E."/>
            <person name="Akter M."/>
            <person name="Roy R.D."/>
            <person name="Hallikas O."/>
            <person name="Christensen M.M."/>
            <person name="Li P."/>
            <person name="Marangoni P."/>
            <person name="Jernvall J."/>
            <person name="Klein O.D."/>
        </authorList>
    </citation>
    <scope>NUCLEOTIDE SEQUENCE [LARGE SCALE GENOMIC DNA]</scope>
    <source>
        <strain evidence="3">V071</strain>
    </source>
</reference>
<keyword evidence="1" id="KW-0472">Membrane</keyword>
<comment type="caution">
    <text evidence="3">The sequence shown here is derived from an EMBL/GenBank/DDBJ whole genome shotgun (WGS) entry which is preliminary data.</text>
</comment>
<evidence type="ECO:0000259" key="2">
    <source>
        <dbReference type="Pfam" id="PF04056"/>
    </source>
</evidence>